<feature type="transmembrane region" description="Helical" evidence="1">
    <location>
        <begin position="225"/>
        <end position="244"/>
    </location>
</feature>
<accession>A0ABQ0HRB8</accession>
<name>A0ABQ0HRB8_GORRU</name>
<feature type="transmembrane region" description="Helical" evidence="1">
    <location>
        <begin position="265"/>
        <end position="292"/>
    </location>
</feature>
<keyword evidence="1" id="KW-0812">Transmembrane</keyword>
<evidence type="ECO:0000313" key="3">
    <source>
        <dbReference type="Proteomes" id="UP000010744"/>
    </source>
</evidence>
<keyword evidence="3" id="KW-1185">Reference proteome</keyword>
<keyword evidence="1" id="KW-1133">Transmembrane helix</keyword>
<reference evidence="2 3" key="1">
    <citation type="submission" date="2012-08" db="EMBL/GenBank/DDBJ databases">
        <title>Whole genome shotgun sequence of Gordonia rubripertincta NBRC 101908.</title>
        <authorList>
            <person name="Takarada H."/>
            <person name="Hosoyama A."/>
            <person name="Tsuchikane K."/>
            <person name="Katsumata H."/>
            <person name="Baba S."/>
            <person name="Ohji S."/>
            <person name="Yamazaki S."/>
            <person name="Fujita N."/>
        </authorList>
    </citation>
    <scope>NUCLEOTIDE SEQUENCE [LARGE SCALE GENOMIC DNA]</scope>
    <source>
        <strain evidence="2 3">NBRC 101908</strain>
    </source>
</reference>
<sequence>MDPTTVERQEGRSIPSLRMVAEHGLPETLITNGEERIRGIAERFGMDYRGVTVTHDTTLQMTPRGDLETVWGSDRIPDEVVVFVTEMPRLFSGRGGPGRSRDSVVLAELDRERGAAVISLPALGPSPRRRLGKLIETVVSSLEDSSTEPFELSRGLRVERDGETEYVVSEGVYPRVLLTAGMVRGNRPWRLIPTLTGMTAAAAAAASFGVFFSTIWSMANALSPWRLAAISILSMVLAALWLIVNNRLWERTTDTYRPRARLYNMATACTVVFSAVVLYVGLFLAVLVAAMTVIDETFLSSQLGFEAGLHNYLKLAWLATSMGIFAGALGSSADSHDDVLRATYGYRERLRRRAAESSQGGEMSESS</sequence>
<comment type="caution">
    <text evidence="2">The sequence shown here is derived from an EMBL/GenBank/DDBJ whole genome shotgun (WGS) entry which is preliminary data.</text>
</comment>
<dbReference type="EMBL" id="BAHB01000046">
    <property type="protein sequence ID" value="GAB84817.1"/>
    <property type="molecule type" value="Genomic_DNA"/>
</dbReference>
<feature type="transmembrane region" description="Helical" evidence="1">
    <location>
        <begin position="191"/>
        <end position="219"/>
    </location>
</feature>
<protein>
    <submittedName>
        <fullName evidence="2">Uncharacterized protein</fullName>
    </submittedName>
</protein>
<evidence type="ECO:0000313" key="2">
    <source>
        <dbReference type="EMBL" id="GAB84817.1"/>
    </source>
</evidence>
<gene>
    <name evidence="2" type="ORF">GORBP_046_00490</name>
</gene>
<proteinExistence type="predicted"/>
<keyword evidence="1" id="KW-0472">Membrane</keyword>
<organism evidence="2 3">
    <name type="scientific">Gordonia rubripertincta NBRC 101908</name>
    <dbReference type="NCBI Taxonomy" id="1077975"/>
    <lineage>
        <taxon>Bacteria</taxon>
        <taxon>Bacillati</taxon>
        <taxon>Actinomycetota</taxon>
        <taxon>Actinomycetes</taxon>
        <taxon>Mycobacteriales</taxon>
        <taxon>Gordoniaceae</taxon>
        <taxon>Gordonia</taxon>
    </lineage>
</organism>
<evidence type="ECO:0000256" key="1">
    <source>
        <dbReference type="SAM" id="Phobius"/>
    </source>
</evidence>
<dbReference type="Proteomes" id="UP000010744">
    <property type="component" value="Unassembled WGS sequence"/>
</dbReference>
<feature type="transmembrane region" description="Helical" evidence="1">
    <location>
        <begin position="312"/>
        <end position="331"/>
    </location>
</feature>